<feature type="region of interest" description="Disordered" evidence="1">
    <location>
        <begin position="204"/>
        <end position="362"/>
    </location>
</feature>
<protein>
    <recommendedName>
        <fullName evidence="5">Lytic polysaccharide monooxygenase</fullName>
    </recommendedName>
</protein>
<accession>A0AA40BTQ4</accession>
<evidence type="ECO:0000313" key="4">
    <source>
        <dbReference type="Proteomes" id="UP001172155"/>
    </source>
</evidence>
<evidence type="ECO:0000256" key="1">
    <source>
        <dbReference type="SAM" id="MobiDB-lite"/>
    </source>
</evidence>
<evidence type="ECO:0000256" key="2">
    <source>
        <dbReference type="SAM" id="SignalP"/>
    </source>
</evidence>
<dbReference type="EMBL" id="JAUKUD010000006">
    <property type="protein sequence ID" value="KAK0740143.1"/>
    <property type="molecule type" value="Genomic_DNA"/>
</dbReference>
<proteinExistence type="predicted"/>
<name>A0AA40BTQ4_9PEZI</name>
<reference evidence="3" key="1">
    <citation type="submission" date="2023-06" db="EMBL/GenBank/DDBJ databases">
        <title>Genome-scale phylogeny and comparative genomics of the fungal order Sordariales.</title>
        <authorList>
            <consortium name="Lawrence Berkeley National Laboratory"/>
            <person name="Hensen N."/>
            <person name="Bonometti L."/>
            <person name="Westerberg I."/>
            <person name="Brannstrom I.O."/>
            <person name="Guillou S."/>
            <person name="Cros-Aarteil S."/>
            <person name="Calhoun S."/>
            <person name="Haridas S."/>
            <person name="Kuo A."/>
            <person name="Mondo S."/>
            <person name="Pangilinan J."/>
            <person name="Riley R."/>
            <person name="LaButti K."/>
            <person name="Andreopoulos B."/>
            <person name="Lipzen A."/>
            <person name="Chen C."/>
            <person name="Yanf M."/>
            <person name="Daum C."/>
            <person name="Ng V."/>
            <person name="Clum A."/>
            <person name="Steindorff A."/>
            <person name="Ohm R."/>
            <person name="Martin F."/>
            <person name="Silar P."/>
            <person name="Natvig D."/>
            <person name="Lalanne C."/>
            <person name="Gautier V."/>
            <person name="Ament-velasquez S.L."/>
            <person name="Kruys A."/>
            <person name="Hutchinson M.I."/>
            <person name="Powell A.J."/>
            <person name="Barry K."/>
            <person name="Miller A.N."/>
            <person name="Grigoriev I.V."/>
            <person name="Debuchy R."/>
            <person name="Gladieux P."/>
            <person name="Thoren M.H."/>
            <person name="Johannesson H."/>
        </authorList>
    </citation>
    <scope>NUCLEOTIDE SEQUENCE</scope>
    <source>
        <strain evidence="3">SMH3187-1</strain>
    </source>
</reference>
<dbReference type="Gene3D" id="2.70.50.70">
    <property type="match status" value="1"/>
</dbReference>
<dbReference type="PANTHER" id="PTHR36182">
    <property type="entry name" value="PROTEIN, PUTATIVE (AFU_ORTHOLOGUE AFUA_6G10930)-RELATED"/>
    <property type="match status" value="1"/>
</dbReference>
<dbReference type="Proteomes" id="UP001172155">
    <property type="component" value="Unassembled WGS sequence"/>
</dbReference>
<feature type="chain" id="PRO_5041209991" description="Lytic polysaccharide monooxygenase" evidence="2">
    <location>
        <begin position="21"/>
        <end position="415"/>
    </location>
</feature>
<evidence type="ECO:0000313" key="3">
    <source>
        <dbReference type="EMBL" id="KAK0740143.1"/>
    </source>
</evidence>
<keyword evidence="2" id="KW-0732">Signal</keyword>
<evidence type="ECO:0008006" key="5">
    <source>
        <dbReference type="Google" id="ProtNLM"/>
    </source>
</evidence>
<comment type="caution">
    <text evidence="3">The sequence shown here is derived from an EMBL/GenBank/DDBJ whole genome shotgun (WGS) entry which is preliminary data.</text>
</comment>
<sequence length="415" mass="40409">MPSFTSTVLATLLAVGHLAAAHMELSYPPPFRSKFNPNAGSNIDYSMTAPLSGDGSNFPCKGYHKDVGTAAGAPTASFAPGGTYNMTITGGAAHGGGSCQASLSYDGGATFTVIESIIGGCPLTSNYDFTVPADAPTGTAIFSWTWQNAIGNRELYQNCAPVTIGGGGAKRRDAVVKPRASFSSRPGIFLANIGNGCTTVEMSSVKYPDPGPDVKDNGGAQAPPSGSCGASAPAAPGGGAPGGAPGGGSGGAPGGGSGAAPSSPPTPPTVSKPPTAPSTPPKPTVIPAPGGGAKPSGPPGGVFITMPVPEPTAEPAAPTGTAPTTMITATRPPAAPVAPGPTAPAAAPAPAPAPAAGSQSGACTNEGAWNCVDGKSFQRCASGRWSAIIQMAAGTSCTVGVSEVLGMAGRRVRRS</sequence>
<feature type="compositionally biased region" description="Gly residues" evidence="1">
    <location>
        <begin position="236"/>
        <end position="258"/>
    </location>
</feature>
<gene>
    <name evidence="3" type="ORF">B0T18DRAFT_202764</name>
</gene>
<keyword evidence="4" id="KW-1185">Reference proteome</keyword>
<feature type="compositionally biased region" description="Low complexity" evidence="1">
    <location>
        <begin position="218"/>
        <end position="235"/>
    </location>
</feature>
<dbReference type="PANTHER" id="PTHR36182:SF1">
    <property type="entry name" value="PROTEIN, PUTATIVE (AFU_ORTHOLOGUE AFUA_6G10930)-RELATED"/>
    <property type="match status" value="1"/>
</dbReference>
<feature type="signal peptide" evidence="2">
    <location>
        <begin position="1"/>
        <end position="20"/>
    </location>
</feature>
<dbReference type="AlphaFoldDB" id="A0AA40BTQ4"/>
<organism evidence="3 4">
    <name type="scientific">Schizothecium vesticola</name>
    <dbReference type="NCBI Taxonomy" id="314040"/>
    <lineage>
        <taxon>Eukaryota</taxon>
        <taxon>Fungi</taxon>
        <taxon>Dikarya</taxon>
        <taxon>Ascomycota</taxon>
        <taxon>Pezizomycotina</taxon>
        <taxon>Sordariomycetes</taxon>
        <taxon>Sordariomycetidae</taxon>
        <taxon>Sordariales</taxon>
        <taxon>Schizotheciaceae</taxon>
        <taxon>Schizothecium</taxon>
    </lineage>
</organism>
<feature type="compositionally biased region" description="Pro residues" evidence="1">
    <location>
        <begin position="333"/>
        <end position="353"/>
    </location>
</feature>
<feature type="compositionally biased region" description="Low complexity" evidence="1">
    <location>
        <begin position="305"/>
        <end position="332"/>
    </location>
</feature>
<feature type="compositionally biased region" description="Pro residues" evidence="1">
    <location>
        <begin position="262"/>
        <end position="286"/>
    </location>
</feature>